<gene>
    <name evidence="6" type="ORF">DFR74_12521</name>
</gene>
<dbReference type="InterPro" id="IPR010090">
    <property type="entry name" value="Phage_tape_meas"/>
</dbReference>
<evidence type="ECO:0000259" key="5">
    <source>
        <dbReference type="PROSITE" id="PS51935"/>
    </source>
</evidence>
<protein>
    <submittedName>
        <fullName evidence="6">Minor tail protein</fullName>
    </submittedName>
</protein>
<accession>A0A366CWN1</accession>
<comment type="caution">
    <text evidence="6">The sequence shown here is derived from an EMBL/GenBank/DDBJ whole genome shotgun (WGS) entry which is preliminary data.</text>
</comment>
<evidence type="ECO:0000256" key="3">
    <source>
        <dbReference type="ARBA" id="ARBA00022807"/>
    </source>
</evidence>
<feature type="region of interest" description="Disordered" evidence="4">
    <location>
        <begin position="918"/>
        <end position="950"/>
    </location>
</feature>
<dbReference type="PROSITE" id="PS51935">
    <property type="entry name" value="NLPC_P60"/>
    <property type="match status" value="1"/>
</dbReference>
<dbReference type="GO" id="GO:0006508">
    <property type="term" value="P:proteolysis"/>
    <property type="evidence" value="ECO:0007669"/>
    <property type="project" value="UniProtKB-KW"/>
</dbReference>
<dbReference type="GO" id="GO:0008234">
    <property type="term" value="F:cysteine-type peptidase activity"/>
    <property type="evidence" value="ECO:0007669"/>
    <property type="project" value="UniProtKB-KW"/>
</dbReference>
<dbReference type="EMBL" id="QNRE01000025">
    <property type="protein sequence ID" value="RBO82066.1"/>
    <property type="molecule type" value="Genomic_DNA"/>
</dbReference>
<evidence type="ECO:0000313" key="6">
    <source>
        <dbReference type="EMBL" id="RBO82066.1"/>
    </source>
</evidence>
<evidence type="ECO:0000256" key="1">
    <source>
        <dbReference type="ARBA" id="ARBA00022670"/>
    </source>
</evidence>
<proteinExistence type="predicted"/>
<feature type="region of interest" description="Disordered" evidence="4">
    <location>
        <begin position="127"/>
        <end position="150"/>
    </location>
</feature>
<keyword evidence="2" id="KW-0378">Hydrolase</keyword>
<dbReference type="Proteomes" id="UP000252586">
    <property type="component" value="Unassembled WGS sequence"/>
</dbReference>
<sequence length="1077" mass="110516">MAVELATQYVSLTVETSGLARDAARAFGLVADDARRQLRRAWGQSAEDMRRAFQTGASQTWQNLGQDARREFARSWDQSADDMRQAMQRGASQAAGAAADDMRRDFGQAWGRSANDMRDAFRQAAQQAGNDMQDAMGQAGQQGGGAAGDAAGQGFADRIGGKGGPIAQAIIGAVTIAGIAAGGLLVKSMADAMGRERALDLTQAQLGVDDATMRRIGGAAARAYTDAFGESVEENVDTARRAIQSGLIDPHATGPEIQQVISQLNGVSDMLGEEVPAVARAAGQAIRTGMAQDAKGAMDLFAAAARNGLNVSEDFTDTIVEYGTQFRQLGLTGPEAIGLINQAVRAGARDVDTAADALKEFAIRTMDGSDSSRKAFEALSLSADDMTARFTAGGGTAREAVGELFDALRRLEDPVKRNEVAVALFGTKFEDLGRAFEAFDVDTAVAGLGQVEGAAASAIATMGGNAATSLESAKRSMEVTLQELGGALAQAFGPSLAKLADWVSTHQPEILGFLGKLVDAAFVAGDAMFAFTSTSLRQFAAFAEGVGGALGSVLDPMGKVAEVFGRLTGNDTVANLGRSLQDLDTTFQGAADRARDMADGIDNRARPAWERMRQSVGDSIGQAVQAQQMFRALGDEVEAVPTDKGIRVNTNSPEVIANLEALGLKVSTLPDGQIEVTANTAQGQATLDAFIQSNWGKQIPVEIMASLSAQSRALNDQVQRSGQQTYSQGYVSYADGGIREPQISSGIPGGILWAEAGPEAYISLSPSKRARSIPIWMEVGQRLGLIAAMANGGVVDRAKAMASGAAGSPYQYGGVGNPSWDCSGIQSDLFAILTGRPTGVRHFTTESDFEALGFLPGIGGEGDYSIGVMRGGGGPNSHMAGTLPGGMNVESSGTDGVEAGAGAQGAADFPLKWHLPLGGDPGGMQSPGGGAPSVGSLGGSGLGGGSAPGGGGAAGGGGGYGGGQIPQGVTPVWVVNLGGTSQLEAVPPETNAQASPGVPAVAQQEDWGARAAGIGSDFLNANVDSLLGDLGLRRQGGAVQALVAQVFDAVTKAISAEMAAQQRKQAVGVSRYAGRPV</sequence>
<dbReference type="STRING" id="1210090.GCA_001613185_02433"/>
<evidence type="ECO:0000313" key="7">
    <source>
        <dbReference type="Proteomes" id="UP000252586"/>
    </source>
</evidence>
<organism evidence="6 7">
    <name type="scientific">Nocardia puris</name>
    <dbReference type="NCBI Taxonomy" id="208602"/>
    <lineage>
        <taxon>Bacteria</taxon>
        <taxon>Bacillati</taxon>
        <taxon>Actinomycetota</taxon>
        <taxon>Actinomycetes</taxon>
        <taxon>Mycobacteriales</taxon>
        <taxon>Nocardiaceae</taxon>
        <taxon>Nocardia</taxon>
    </lineage>
</organism>
<keyword evidence="3" id="KW-0788">Thiol protease</keyword>
<dbReference type="Pfam" id="PF10145">
    <property type="entry name" value="PhageMin_Tail"/>
    <property type="match status" value="1"/>
</dbReference>
<name>A0A366CWN1_9NOCA</name>
<evidence type="ECO:0000256" key="2">
    <source>
        <dbReference type="ARBA" id="ARBA00022801"/>
    </source>
</evidence>
<feature type="domain" description="NlpC/P60" evidence="5">
    <location>
        <begin position="788"/>
        <end position="924"/>
    </location>
</feature>
<reference evidence="6 7" key="1">
    <citation type="submission" date="2018-06" db="EMBL/GenBank/DDBJ databases">
        <title>Genomic Encyclopedia of Type Strains, Phase IV (KMG-IV): sequencing the most valuable type-strain genomes for metagenomic binning, comparative biology and taxonomic classification.</title>
        <authorList>
            <person name="Goeker M."/>
        </authorList>
    </citation>
    <scope>NUCLEOTIDE SEQUENCE [LARGE SCALE GENOMIC DNA]</scope>
    <source>
        <strain evidence="6 7">DSM 44599</strain>
    </source>
</reference>
<keyword evidence="1" id="KW-0645">Protease</keyword>
<dbReference type="RefSeq" id="WP_067507964.1">
    <property type="nucleotide sequence ID" value="NZ_QNRE01000025.1"/>
</dbReference>
<dbReference type="InterPro" id="IPR000064">
    <property type="entry name" value="NLP_P60_dom"/>
</dbReference>
<feature type="compositionally biased region" description="Gly residues" evidence="4">
    <location>
        <begin position="919"/>
        <end position="950"/>
    </location>
</feature>
<dbReference type="OrthoDB" id="4391734at2"/>
<dbReference type="AlphaFoldDB" id="A0A366CWN1"/>
<keyword evidence="7" id="KW-1185">Reference proteome</keyword>
<evidence type="ECO:0000256" key="4">
    <source>
        <dbReference type="SAM" id="MobiDB-lite"/>
    </source>
</evidence>